<keyword evidence="8" id="KW-0539">Nucleus</keyword>
<dbReference type="RefSeq" id="XP_004346785.1">
    <property type="nucleotide sequence ID" value="XM_004346735.1"/>
</dbReference>
<dbReference type="Gene3D" id="3.40.50.150">
    <property type="entry name" value="Vaccinia Virus protein VP39"/>
    <property type="match status" value="1"/>
</dbReference>
<dbReference type="InterPro" id="IPR025800">
    <property type="entry name" value="CaM-Lys-N-MeTrfase"/>
</dbReference>
<protein>
    <recommendedName>
        <fullName evidence="4">Calmodulin-lysine N-methyltransferase</fullName>
        <ecNumber evidence="3">2.1.1.60</ecNumber>
    </recommendedName>
</protein>
<evidence type="ECO:0000256" key="4">
    <source>
        <dbReference type="ARBA" id="ARBA00020594"/>
    </source>
</evidence>
<sequence>MSSAKKRWQILAAALRPSSSSSSSSSSSPSPSATNDLLAEGAGEGADGVSVRRFASYNLFEVTPASTAAGSSGSTANTSRASVQYKIKAASGDSDALIISHPSSFKKAVTPEALIGFNNTGNVCVWPSEEVLAGKRVIELGSGYSALAALVVAATGLPSEVVMNIEANAKALNCPVKATMLRWDRDAVKASGLQGPFDVVICADCLFFEEFHEGLCQTLQDLVGQDGTILSFAPTRGHTLDAFCRVASASFEIERSDDYEPRVVAVRDAQEAKQQSALTDAAGSPQPFDRNLHYPVFLTLRRLKHKDS</sequence>
<dbReference type="PhylomeDB" id="A0A0D2UH68"/>
<feature type="compositionally biased region" description="Low complexity" evidence="9">
    <location>
        <begin position="17"/>
        <end position="41"/>
    </location>
</feature>
<dbReference type="PANTHER" id="PTHR13539:SF3">
    <property type="entry name" value="CALMODULIN-LYSINE N-METHYLTRANSFERASE"/>
    <property type="match status" value="1"/>
</dbReference>
<reference evidence="11" key="1">
    <citation type="submission" date="2011-02" db="EMBL/GenBank/DDBJ databases">
        <title>The Genome Sequence of Capsaspora owczarzaki ATCC 30864.</title>
        <authorList>
            <person name="Russ C."/>
            <person name="Cuomo C."/>
            <person name="Burger G."/>
            <person name="Gray M.W."/>
            <person name="Holland P.W.H."/>
            <person name="King N."/>
            <person name="Lang F.B.F."/>
            <person name="Roger A.J."/>
            <person name="Ruiz-Trillo I."/>
            <person name="Young S.K."/>
            <person name="Zeng Q."/>
            <person name="Gargeya S."/>
            <person name="Alvarado L."/>
            <person name="Berlin A."/>
            <person name="Chapman S.B."/>
            <person name="Chen Z."/>
            <person name="Freedman E."/>
            <person name="Gellesch M."/>
            <person name="Goldberg J."/>
            <person name="Griggs A."/>
            <person name="Gujja S."/>
            <person name="Heilman E."/>
            <person name="Heiman D."/>
            <person name="Howarth C."/>
            <person name="Mehta T."/>
            <person name="Neiman D."/>
            <person name="Pearson M."/>
            <person name="Roberts A."/>
            <person name="Saif S."/>
            <person name="Shea T."/>
            <person name="Shenoy N."/>
            <person name="Sisk P."/>
            <person name="Stolte C."/>
            <person name="Sykes S."/>
            <person name="White J."/>
            <person name="Yandava C."/>
            <person name="Haas B."/>
            <person name="Nusbaum C."/>
            <person name="Birren B."/>
        </authorList>
    </citation>
    <scope>NUCLEOTIDE SEQUENCE</scope>
    <source>
        <strain evidence="11">ATCC 30864</strain>
    </source>
</reference>
<evidence type="ECO:0000256" key="2">
    <source>
        <dbReference type="ARBA" id="ARBA00004496"/>
    </source>
</evidence>
<dbReference type="PANTHER" id="PTHR13539">
    <property type="entry name" value="CALMODULIN-LYSINE N-METHYLTRANSFERASE"/>
    <property type="match status" value="1"/>
</dbReference>
<accession>A0A0D2UH68</accession>
<evidence type="ECO:0000256" key="9">
    <source>
        <dbReference type="SAM" id="MobiDB-lite"/>
    </source>
</evidence>
<evidence type="ECO:0000313" key="10">
    <source>
        <dbReference type="EMBL" id="KJE94461.1"/>
    </source>
</evidence>
<proteinExistence type="predicted"/>
<dbReference type="Proteomes" id="UP000008743">
    <property type="component" value="Unassembled WGS sequence"/>
</dbReference>
<feature type="region of interest" description="Disordered" evidence="9">
    <location>
        <begin position="13"/>
        <end position="41"/>
    </location>
</feature>
<dbReference type="OMA" id="TAFFTID"/>
<dbReference type="EC" id="2.1.1.60" evidence="3"/>
<keyword evidence="7" id="KW-0808">Transferase</keyword>
<dbReference type="InterPro" id="IPR029063">
    <property type="entry name" value="SAM-dependent_MTases_sf"/>
</dbReference>
<evidence type="ECO:0000256" key="6">
    <source>
        <dbReference type="ARBA" id="ARBA00022603"/>
    </source>
</evidence>
<dbReference type="GO" id="GO:0032259">
    <property type="term" value="P:methylation"/>
    <property type="evidence" value="ECO:0007669"/>
    <property type="project" value="UniProtKB-KW"/>
</dbReference>
<dbReference type="GO" id="GO:0018025">
    <property type="term" value="F:calmodulin-lysine N-methyltransferase activity"/>
    <property type="evidence" value="ECO:0007669"/>
    <property type="project" value="UniProtKB-EC"/>
</dbReference>
<evidence type="ECO:0000313" key="11">
    <source>
        <dbReference type="Proteomes" id="UP000008743"/>
    </source>
</evidence>
<dbReference type="InParanoid" id="A0A0D2UH68"/>
<organism evidence="10 11">
    <name type="scientific">Capsaspora owczarzaki (strain ATCC 30864)</name>
    <dbReference type="NCBI Taxonomy" id="595528"/>
    <lineage>
        <taxon>Eukaryota</taxon>
        <taxon>Filasterea</taxon>
        <taxon>Capsaspora</taxon>
    </lineage>
</organism>
<dbReference type="eggNOG" id="KOG3201">
    <property type="taxonomic scope" value="Eukaryota"/>
</dbReference>
<gene>
    <name evidence="10" type="ORF">CAOG_005100</name>
</gene>
<dbReference type="AlphaFoldDB" id="A0A0D2UH68"/>
<dbReference type="GO" id="GO:0005737">
    <property type="term" value="C:cytoplasm"/>
    <property type="evidence" value="ECO:0007669"/>
    <property type="project" value="UniProtKB-SubCell"/>
</dbReference>
<keyword evidence="6" id="KW-0489">Methyltransferase</keyword>
<dbReference type="GO" id="GO:0005634">
    <property type="term" value="C:nucleus"/>
    <property type="evidence" value="ECO:0007669"/>
    <property type="project" value="UniProtKB-SubCell"/>
</dbReference>
<dbReference type="SUPFAM" id="SSF53335">
    <property type="entry name" value="S-adenosyl-L-methionine-dependent methyltransferases"/>
    <property type="match status" value="1"/>
</dbReference>
<dbReference type="EMBL" id="KE346367">
    <property type="protein sequence ID" value="KJE94461.1"/>
    <property type="molecule type" value="Genomic_DNA"/>
</dbReference>
<evidence type="ECO:0000256" key="1">
    <source>
        <dbReference type="ARBA" id="ARBA00004123"/>
    </source>
</evidence>
<dbReference type="InterPro" id="IPR019410">
    <property type="entry name" value="Methyltransf_16"/>
</dbReference>
<evidence type="ECO:0000256" key="8">
    <source>
        <dbReference type="ARBA" id="ARBA00023242"/>
    </source>
</evidence>
<evidence type="ECO:0000256" key="7">
    <source>
        <dbReference type="ARBA" id="ARBA00022679"/>
    </source>
</evidence>
<keyword evidence="11" id="KW-1185">Reference proteome</keyword>
<comment type="subcellular location">
    <subcellularLocation>
        <location evidence="2">Cytoplasm</location>
    </subcellularLocation>
    <subcellularLocation>
        <location evidence="1">Nucleus</location>
    </subcellularLocation>
</comment>
<evidence type="ECO:0000256" key="5">
    <source>
        <dbReference type="ARBA" id="ARBA00022490"/>
    </source>
</evidence>
<dbReference type="STRING" id="595528.A0A0D2UH68"/>
<keyword evidence="5" id="KW-0963">Cytoplasm</keyword>
<dbReference type="OrthoDB" id="413520at2759"/>
<evidence type="ECO:0000256" key="3">
    <source>
        <dbReference type="ARBA" id="ARBA00011914"/>
    </source>
</evidence>
<name>A0A0D2UH68_CAPO3</name>
<dbReference type="Pfam" id="PF10294">
    <property type="entry name" value="Methyltransf_16"/>
    <property type="match status" value="1"/>
</dbReference>